<evidence type="ECO:0000256" key="1">
    <source>
        <dbReference type="ARBA" id="ARBA00023015"/>
    </source>
</evidence>
<dbReference type="InterPro" id="IPR013096">
    <property type="entry name" value="Cupin_2"/>
</dbReference>
<evidence type="ECO:0000256" key="3">
    <source>
        <dbReference type="ARBA" id="ARBA00023163"/>
    </source>
</evidence>
<dbReference type="SMART" id="SM00342">
    <property type="entry name" value="HTH_ARAC"/>
    <property type="match status" value="1"/>
</dbReference>
<evidence type="ECO:0000313" key="6">
    <source>
        <dbReference type="Proteomes" id="UP000318380"/>
    </source>
</evidence>
<dbReference type="AlphaFoldDB" id="A0A561BYG0"/>
<dbReference type="OrthoDB" id="9799345at2"/>
<evidence type="ECO:0000259" key="4">
    <source>
        <dbReference type="PROSITE" id="PS01124"/>
    </source>
</evidence>
<proteinExistence type="predicted"/>
<dbReference type="SUPFAM" id="SSF51182">
    <property type="entry name" value="RmlC-like cupins"/>
    <property type="match status" value="1"/>
</dbReference>
<keyword evidence="2" id="KW-0238">DNA-binding</keyword>
<dbReference type="InterPro" id="IPR009057">
    <property type="entry name" value="Homeodomain-like_sf"/>
</dbReference>
<keyword evidence="3" id="KW-0804">Transcription</keyword>
<dbReference type="SUPFAM" id="SSF46689">
    <property type="entry name" value="Homeodomain-like"/>
    <property type="match status" value="1"/>
</dbReference>
<dbReference type="Pfam" id="PF07883">
    <property type="entry name" value="Cupin_2"/>
    <property type="match status" value="1"/>
</dbReference>
<protein>
    <submittedName>
        <fullName evidence="5">AraC family transcriptional regulator</fullName>
    </submittedName>
</protein>
<dbReference type="Proteomes" id="UP000318380">
    <property type="component" value="Unassembled WGS sequence"/>
</dbReference>
<comment type="caution">
    <text evidence="5">The sequence shown here is derived from an EMBL/GenBank/DDBJ whole genome shotgun (WGS) entry which is preliminary data.</text>
</comment>
<dbReference type="PANTHER" id="PTHR46796">
    <property type="entry name" value="HTH-TYPE TRANSCRIPTIONAL ACTIVATOR RHAS-RELATED"/>
    <property type="match status" value="1"/>
</dbReference>
<reference evidence="5 6" key="1">
    <citation type="submission" date="2019-06" db="EMBL/GenBank/DDBJ databases">
        <title>Sequencing the genomes of 1000 actinobacteria strains.</title>
        <authorList>
            <person name="Klenk H.-P."/>
        </authorList>
    </citation>
    <scope>NUCLEOTIDE SEQUENCE [LARGE SCALE GENOMIC DNA]</scope>
    <source>
        <strain evidence="5 6">DSM 24683</strain>
    </source>
</reference>
<dbReference type="Pfam" id="PF12833">
    <property type="entry name" value="HTH_18"/>
    <property type="match status" value="1"/>
</dbReference>
<keyword evidence="1" id="KW-0805">Transcription regulation</keyword>
<evidence type="ECO:0000313" key="5">
    <source>
        <dbReference type="EMBL" id="TWD83940.1"/>
    </source>
</evidence>
<dbReference type="GO" id="GO:0043565">
    <property type="term" value="F:sequence-specific DNA binding"/>
    <property type="evidence" value="ECO:0007669"/>
    <property type="project" value="InterPro"/>
</dbReference>
<dbReference type="InterPro" id="IPR011051">
    <property type="entry name" value="RmlC_Cupin_sf"/>
</dbReference>
<dbReference type="InterPro" id="IPR018060">
    <property type="entry name" value="HTH_AraC"/>
</dbReference>
<evidence type="ECO:0000256" key="2">
    <source>
        <dbReference type="ARBA" id="ARBA00023125"/>
    </source>
</evidence>
<dbReference type="GO" id="GO:0003700">
    <property type="term" value="F:DNA-binding transcription factor activity"/>
    <property type="evidence" value="ECO:0007669"/>
    <property type="project" value="InterPro"/>
</dbReference>
<accession>A0A561BYG0</accession>
<gene>
    <name evidence="5" type="ORF">FB561_5111</name>
</gene>
<feature type="domain" description="HTH araC/xylS-type" evidence="4">
    <location>
        <begin position="194"/>
        <end position="276"/>
    </location>
</feature>
<dbReference type="PROSITE" id="PS01124">
    <property type="entry name" value="HTH_ARAC_FAMILY_2"/>
    <property type="match status" value="1"/>
</dbReference>
<sequence>MSQVLRFATSALGRPYHAARVRFAPRTRDSELHTHADFHEFMGVVAGHGEHLLSTGTMPLRTGDVVLVRPRDRHAMRGSAPDGLEFVNVAFPSSAWQGFLTLTRTNPTGSWDASRRPVTFRPDDVAAAVAVFEDALARFQREPAQFDLMRFWIDLLPLVTPEELPATASVSRAPGWLADACAAMRSEENLRGGVPRLQELAGVSPAHLSRSVRAAYGTTPTDLVADLRLEHAASLLAATTSPIAEIATRCGYASQSYFTRCFTAAHDVSPRTFRHRSQRAFVP</sequence>
<dbReference type="RefSeq" id="WP_145810948.1">
    <property type="nucleotide sequence ID" value="NZ_VIVK01000001.1"/>
</dbReference>
<dbReference type="PROSITE" id="PS00041">
    <property type="entry name" value="HTH_ARAC_FAMILY_1"/>
    <property type="match status" value="1"/>
</dbReference>
<organism evidence="5 6">
    <name type="scientific">Kribbella amoyensis</name>
    <dbReference type="NCBI Taxonomy" id="996641"/>
    <lineage>
        <taxon>Bacteria</taxon>
        <taxon>Bacillati</taxon>
        <taxon>Actinomycetota</taxon>
        <taxon>Actinomycetes</taxon>
        <taxon>Propionibacteriales</taxon>
        <taxon>Kribbellaceae</taxon>
        <taxon>Kribbella</taxon>
    </lineage>
</organism>
<dbReference type="InterPro" id="IPR018062">
    <property type="entry name" value="HTH_AraC-typ_CS"/>
</dbReference>
<dbReference type="PRINTS" id="PR00032">
    <property type="entry name" value="HTHARAC"/>
</dbReference>
<keyword evidence="6" id="KW-1185">Reference proteome</keyword>
<dbReference type="InterPro" id="IPR050204">
    <property type="entry name" value="AraC_XylS_family_regulators"/>
</dbReference>
<dbReference type="InterPro" id="IPR014710">
    <property type="entry name" value="RmlC-like_jellyroll"/>
</dbReference>
<name>A0A561BYG0_9ACTN</name>
<dbReference type="EMBL" id="VIVK01000001">
    <property type="protein sequence ID" value="TWD83940.1"/>
    <property type="molecule type" value="Genomic_DNA"/>
</dbReference>
<dbReference type="InterPro" id="IPR020449">
    <property type="entry name" value="Tscrpt_reg_AraC-type_HTH"/>
</dbReference>
<dbReference type="Gene3D" id="1.10.10.60">
    <property type="entry name" value="Homeodomain-like"/>
    <property type="match status" value="2"/>
</dbReference>
<dbReference type="Gene3D" id="2.60.120.10">
    <property type="entry name" value="Jelly Rolls"/>
    <property type="match status" value="1"/>
</dbReference>